<dbReference type="Proteomes" id="UP001155010">
    <property type="component" value="Unassembled WGS sequence"/>
</dbReference>
<evidence type="ECO:0000313" key="4">
    <source>
        <dbReference type="EMBL" id="MCS3710382.1"/>
    </source>
</evidence>
<keyword evidence="1" id="KW-0378">Hydrolase</keyword>
<dbReference type="Proteomes" id="UP001155027">
    <property type="component" value="Unassembled WGS sequence"/>
</dbReference>
<accession>A0A9X2Q169</accession>
<evidence type="ECO:0000313" key="7">
    <source>
        <dbReference type="Proteomes" id="UP001155027"/>
    </source>
</evidence>
<dbReference type="PANTHER" id="PTHR46118">
    <property type="entry name" value="PROTEIN ABHD11"/>
    <property type="match status" value="1"/>
</dbReference>
<evidence type="ECO:0000313" key="6">
    <source>
        <dbReference type="EMBL" id="MCS4122130.1"/>
    </source>
</evidence>
<dbReference type="EMBL" id="JANUBB010000013">
    <property type="protein sequence ID" value="MCS3952925.1"/>
    <property type="molecule type" value="Genomic_DNA"/>
</dbReference>
<evidence type="ECO:0000313" key="5">
    <source>
        <dbReference type="EMBL" id="MCS3952925.1"/>
    </source>
</evidence>
<organism evidence="3 7">
    <name type="scientific">Salinibacter ruber</name>
    <dbReference type="NCBI Taxonomy" id="146919"/>
    <lineage>
        <taxon>Bacteria</taxon>
        <taxon>Pseudomonadati</taxon>
        <taxon>Rhodothermota</taxon>
        <taxon>Rhodothermia</taxon>
        <taxon>Rhodothermales</taxon>
        <taxon>Salinibacteraceae</taxon>
        <taxon>Salinibacter</taxon>
    </lineage>
</organism>
<evidence type="ECO:0000313" key="3">
    <source>
        <dbReference type="EMBL" id="MCS3678579.1"/>
    </source>
</evidence>
<evidence type="ECO:0000256" key="1">
    <source>
        <dbReference type="ARBA" id="ARBA00022801"/>
    </source>
</evidence>
<dbReference type="AlphaFoldDB" id="A0A9X2Q169"/>
<reference evidence="3" key="1">
    <citation type="submission" date="2022-08" db="EMBL/GenBank/DDBJ databases">
        <title>Genomic Encyclopedia of Type Strains, Phase V (KMG-V): Genome sequencing to study the core and pangenomes of soil and plant-associated prokaryotes.</title>
        <authorList>
            <person name="Whitman W."/>
        </authorList>
    </citation>
    <scope>NUCLEOTIDE SEQUENCE</scope>
    <source>
        <strain evidence="3">0</strain>
        <strain evidence="5">SP2017</strain>
        <strain evidence="6">SP3026</strain>
        <strain evidence="4">SP3049</strain>
    </source>
</reference>
<dbReference type="PRINTS" id="PR00412">
    <property type="entry name" value="EPOXHYDRLASE"/>
</dbReference>
<dbReference type="Proteomes" id="UP001155144">
    <property type="component" value="Unassembled WGS sequence"/>
</dbReference>
<dbReference type="EMBL" id="JANUAU010000008">
    <property type="protein sequence ID" value="MCS3678579.1"/>
    <property type="molecule type" value="Genomic_DNA"/>
</dbReference>
<dbReference type="Pfam" id="PF00561">
    <property type="entry name" value="Abhydrolase_1"/>
    <property type="match status" value="1"/>
</dbReference>
<evidence type="ECO:0000259" key="2">
    <source>
        <dbReference type="Pfam" id="PF00561"/>
    </source>
</evidence>
<dbReference type="SUPFAM" id="SSF53474">
    <property type="entry name" value="alpha/beta-Hydrolases"/>
    <property type="match status" value="1"/>
</dbReference>
<dbReference type="InterPro" id="IPR000639">
    <property type="entry name" value="Epox_hydrolase-like"/>
</dbReference>
<gene>
    <name evidence="6" type="ORF">GGP45_002488</name>
    <name evidence="4" type="ORF">GGP61_001992</name>
    <name evidence="3" type="ORF">GGP71_002518</name>
    <name evidence="5" type="ORF">GGP83_002898</name>
</gene>
<proteinExistence type="predicted"/>
<dbReference type="Gene3D" id="3.40.50.1820">
    <property type="entry name" value="alpha/beta hydrolase"/>
    <property type="match status" value="1"/>
</dbReference>
<comment type="caution">
    <text evidence="3">The sequence shown here is derived from an EMBL/GenBank/DDBJ whole genome shotgun (WGS) entry which is preliminary data.</text>
</comment>
<feature type="domain" description="AB hydrolase-1" evidence="2">
    <location>
        <begin position="13"/>
        <end position="242"/>
    </location>
</feature>
<protein>
    <submittedName>
        <fullName evidence="3">Pimeloyl-ACP methyl ester carboxylesterase</fullName>
    </submittedName>
</protein>
<dbReference type="PRINTS" id="PR00111">
    <property type="entry name" value="ABHYDROLASE"/>
</dbReference>
<dbReference type="GeneID" id="83727873"/>
<dbReference type="GO" id="GO:0016787">
    <property type="term" value="F:hydrolase activity"/>
    <property type="evidence" value="ECO:0007669"/>
    <property type="project" value="UniProtKB-KW"/>
</dbReference>
<dbReference type="PANTHER" id="PTHR46118:SF4">
    <property type="entry name" value="PROTEIN ABHD11"/>
    <property type="match status" value="1"/>
</dbReference>
<dbReference type="EMBL" id="JANUBL010000004">
    <property type="protein sequence ID" value="MCS4122130.1"/>
    <property type="molecule type" value="Genomic_DNA"/>
</dbReference>
<sequence>MELFHNQYGDSGPPFILLHGLLGAHGNWHTLSRTAFQDVARVYAVDQRNHGRSPHADAMDYPTLATDLRRFIDRHDLAPAAVLGHSMGGKTAMQAALSHPDRVDRLIVVDMAPKAYPPHHTKLLDALARIDPTAYDGRDEIDDVLAEDVPSWPIRQFLLKNLDYDGETYTWRMNLDAIRAHYDDITAALPRTPTYEGPALFVRGGASDYVADEDREGIRARFPNAELVTIDGAGHWVHADAPDALAEVVTDFLTEAAP</sequence>
<dbReference type="EMBL" id="JANUAE010000006">
    <property type="protein sequence ID" value="MCS3710382.1"/>
    <property type="molecule type" value="Genomic_DNA"/>
</dbReference>
<dbReference type="InterPro" id="IPR029058">
    <property type="entry name" value="AB_hydrolase_fold"/>
</dbReference>
<dbReference type="InterPro" id="IPR000073">
    <property type="entry name" value="AB_hydrolase_1"/>
</dbReference>
<dbReference type="RefSeq" id="WP_011403707.1">
    <property type="nucleotide sequence ID" value="NZ_CALTRV010000017.1"/>
</dbReference>
<dbReference type="Proteomes" id="UP001155057">
    <property type="component" value="Unassembled WGS sequence"/>
</dbReference>
<name>A0A9X2Q169_9BACT</name>